<feature type="non-terminal residue" evidence="1">
    <location>
        <position position="42"/>
    </location>
</feature>
<dbReference type="AlphaFoldDB" id="A0A0K2T5X4"/>
<organism evidence="1">
    <name type="scientific">Lepeophtheirus salmonis</name>
    <name type="common">Salmon louse</name>
    <name type="synonym">Caligus salmonis</name>
    <dbReference type="NCBI Taxonomy" id="72036"/>
    <lineage>
        <taxon>Eukaryota</taxon>
        <taxon>Metazoa</taxon>
        <taxon>Ecdysozoa</taxon>
        <taxon>Arthropoda</taxon>
        <taxon>Crustacea</taxon>
        <taxon>Multicrustacea</taxon>
        <taxon>Hexanauplia</taxon>
        <taxon>Copepoda</taxon>
        <taxon>Siphonostomatoida</taxon>
        <taxon>Caligidae</taxon>
        <taxon>Lepeophtheirus</taxon>
    </lineage>
</organism>
<reference evidence="1" key="1">
    <citation type="submission" date="2014-05" db="EMBL/GenBank/DDBJ databases">
        <authorList>
            <person name="Chronopoulou M."/>
        </authorList>
    </citation>
    <scope>NUCLEOTIDE SEQUENCE</scope>
    <source>
        <tissue evidence="1">Whole organism</tissue>
    </source>
</reference>
<accession>A0A0K2T5X4</accession>
<name>A0A0K2T5X4_LEPSM</name>
<proteinExistence type="predicted"/>
<sequence length="42" mass="4867">MKSSYISWKHIMDMGSHLINCSTEQLHTWESISCIHEKCSLA</sequence>
<evidence type="ECO:0000313" key="1">
    <source>
        <dbReference type="EMBL" id="CDW21469.1"/>
    </source>
</evidence>
<dbReference type="EMBL" id="HACA01004108">
    <property type="protein sequence ID" value="CDW21469.1"/>
    <property type="molecule type" value="Transcribed_RNA"/>
</dbReference>
<protein>
    <submittedName>
        <fullName evidence="1">Uncharacterized protein</fullName>
    </submittedName>
</protein>